<evidence type="ECO:0000313" key="17">
    <source>
        <dbReference type="EMBL" id="KAF2859490.1"/>
    </source>
</evidence>
<evidence type="ECO:0000256" key="2">
    <source>
        <dbReference type="ARBA" id="ARBA00009334"/>
    </source>
</evidence>
<gene>
    <name evidence="17" type="ORF">K470DRAFT_282629</name>
</gene>
<proteinExistence type="inferred from homology"/>
<reference evidence="17" key="1">
    <citation type="journal article" date="2020" name="Stud. Mycol.">
        <title>101 Dothideomycetes genomes: a test case for predicting lifestyles and emergence of pathogens.</title>
        <authorList>
            <person name="Haridas S."/>
            <person name="Albert R."/>
            <person name="Binder M."/>
            <person name="Bloem J."/>
            <person name="Labutti K."/>
            <person name="Salamov A."/>
            <person name="Andreopoulos B."/>
            <person name="Baker S."/>
            <person name="Barry K."/>
            <person name="Bills G."/>
            <person name="Bluhm B."/>
            <person name="Cannon C."/>
            <person name="Castanera R."/>
            <person name="Culley D."/>
            <person name="Daum C."/>
            <person name="Ezra D."/>
            <person name="Gonzalez J."/>
            <person name="Henrissat B."/>
            <person name="Kuo A."/>
            <person name="Liang C."/>
            <person name="Lipzen A."/>
            <person name="Lutzoni F."/>
            <person name="Magnuson J."/>
            <person name="Mondo S."/>
            <person name="Nolan M."/>
            <person name="Ohm R."/>
            <person name="Pangilinan J."/>
            <person name="Park H.-J."/>
            <person name="Ramirez L."/>
            <person name="Alfaro M."/>
            <person name="Sun H."/>
            <person name="Tritt A."/>
            <person name="Yoshinaga Y."/>
            <person name="Zwiers L.-H."/>
            <person name="Turgeon B."/>
            <person name="Goodwin S."/>
            <person name="Spatafora J."/>
            <person name="Crous P."/>
            <person name="Grigoriev I."/>
        </authorList>
    </citation>
    <scope>NUCLEOTIDE SEQUENCE</scope>
    <source>
        <strain evidence="17">CBS 480.64</strain>
    </source>
</reference>
<comment type="catalytic activity">
    <reaction evidence="12">
        <text>ATP + H2O = ADP + phosphate + H(+)</text>
        <dbReference type="Rhea" id="RHEA:13065"/>
        <dbReference type="ChEBI" id="CHEBI:15377"/>
        <dbReference type="ChEBI" id="CHEBI:15378"/>
        <dbReference type="ChEBI" id="CHEBI:30616"/>
        <dbReference type="ChEBI" id="CHEBI:43474"/>
        <dbReference type="ChEBI" id="CHEBI:456216"/>
        <dbReference type="EC" id="3.6.4.13"/>
    </reaction>
</comment>
<dbReference type="Gene3D" id="3.40.50.300">
    <property type="entry name" value="P-loop containing nucleotide triphosphate hydrolases"/>
    <property type="match status" value="2"/>
</dbReference>
<evidence type="ECO:0000256" key="12">
    <source>
        <dbReference type="ARBA" id="ARBA00047984"/>
    </source>
</evidence>
<keyword evidence="6 13" id="KW-0547">Nucleotide-binding</keyword>
<dbReference type="Pfam" id="PF00270">
    <property type="entry name" value="DEAD"/>
    <property type="match status" value="1"/>
</dbReference>
<evidence type="ECO:0000256" key="4">
    <source>
        <dbReference type="ARBA" id="ARBA00022517"/>
    </source>
</evidence>
<dbReference type="InterPro" id="IPR014001">
    <property type="entry name" value="Helicase_ATP-bd"/>
</dbReference>
<keyword evidence="5" id="KW-0698">rRNA processing</keyword>
<dbReference type="AlphaFoldDB" id="A0A6A7BW97"/>
<dbReference type="InterPro" id="IPR027417">
    <property type="entry name" value="P-loop_NTPase"/>
</dbReference>
<keyword evidence="4" id="KW-0690">Ribosome biogenesis</keyword>
<feature type="compositionally biased region" description="Basic and acidic residues" evidence="14">
    <location>
        <begin position="32"/>
        <end position="59"/>
    </location>
</feature>
<evidence type="ECO:0000256" key="7">
    <source>
        <dbReference type="ARBA" id="ARBA00022801"/>
    </source>
</evidence>
<evidence type="ECO:0000259" key="15">
    <source>
        <dbReference type="PROSITE" id="PS51192"/>
    </source>
</evidence>
<feature type="region of interest" description="Disordered" evidence="14">
    <location>
        <begin position="1"/>
        <end position="102"/>
    </location>
</feature>
<dbReference type="InterPro" id="IPR000629">
    <property type="entry name" value="RNA-helicase_DEAD-box_CS"/>
</dbReference>
<dbReference type="FunFam" id="3.40.50.300:FF:000008">
    <property type="entry name" value="ATP-dependent RNA helicase RhlB"/>
    <property type="match status" value="1"/>
</dbReference>
<dbReference type="InterPro" id="IPR001650">
    <property type="entry name" value="Helicase_C-like"/>
</dbReference>
<evidence type="ECO:0000256" key="13">
    <source>
        <dbReference type="RuleBase" id="RU000492"/>
    </source>
</evidence>
<evidence type="ECO:0000256" key="6">
    <source>
        <dbReference type="ARBA" id="ARBA00022741"/>
    </source>
</evidence>
<dbReference type="PROSITE" id="PS51194">
    <property type="entry name" value="HELICASE_CTER"/>
    <property type="match status" value="1"/>
</dbReference>
<evidence type="ECO:0000256" key="14">
    <source>
        <dbReference type="SAM" id="MobiDB-lite"/>
    </source>
</evidence>
<comment type="subcellular location">
    <subcellularLocation>
        <location evidence="1">Nucleus</location>
        <location evidence="1">Nucleolus</location>
    </subcellularLocation>
</comment>
<feature type="domain" description="Helicase ATP-binding" evidence="15">
    <location>
        <begin position="168"/>
        <end position="340"/>
    </location>
</feature>
<keyword evidence="18" id="KW-1185">Reference proteome</keyword>
<protein>
    <recommendedName>
        <fullName evidence="3">RNA helicase</fullName>
        <ecNumber evidence="3">3.6.4.13</ecNumber>
    </recommendedName>
</protein>
<dbReference type="EC" id="3.6.4.13" evidence="3"/>
<evidence type="ECO:0000313" key="18">
    <source>
        <dbReference type="Proteomes" id="UP000799421"/>
    </source>
</evidence>
<evidence type="ECO:0000256" key="1">
    <source>
        <dbReference type="ARBA" id="ARBA00004604"/>
    </source>
</evidence>
<feature type="compositionally biased region" description="Basic residues" evidence="14">
    <location>
        <begin position="21"/>
        <end position="31"/>
    </location>
</feature>
<feature type="compositionally biased region" description="Basic and acidic residues" evidence="14">
    <location>
        <begin position="66"/>
        <end position="77"/>
    </location>
</feature>
<evidence type="ECO:0000256" key="11">
    <source>
        <dbReference type="ARBA" id="ARBA00037449"/>
    </source>
</evidence>
<dbReference type="PROSITE" id="PS00039">
    <property type="entry name" value="DEAD_ATP_HELICASE"/>
    <property type="match status" value="1"/>
</dbReference>
<dbReference type="SUPFAM" id="SSF52540">
    <property type="entry name" value="P-loop containing nucleoside triphosphate hydrolases"/>
    <property type="match status" value="1"/>
</dbReference>
<sequence length="550" mass="61172">MSKRHREETAIADEAKDARREAKRLKKKKAKEGREGANGEQGVVEKKRQKEENADGDVKQRKRKSKAPEDQEENERKERKKAKKAAKALKAAESSAKQDKPYTEDAALTALAQSEIDDFVVKHRMTIEDSNNSSFRPIISFKYLPVDESQKAPFSTFSAPTPIQAAVWPYLFAGRDVVGVAETGSGKTLGFGVPCVRHICRIGDKENIKACIVSPTRELALQIQTQLSEIARPAGLKVTCIYGGTDKDSQRSTIQGSNIIVATPGRLNDYIQEGSIDLSHVDYLVLDEADRMLDTGFEPEIRKIISSTSSEKRQTLMFTATWPQSVRGLAETFMTNAVRVAVGDNSSGELRANNRIVQKVHVMDGAEKQSRLIDTLKKYTSGPRKNDKILVFCLYKKEATRIEEFIRRRNFNVGGIHGDMTQHRRLESLEAFRAGRIPILVATDVVARGLDIPAVKVVINFTFPLTVEDYVHRIGRTGRAGQDGLAITFFTEAEKRLAGALVNVLKAAGQDVPAELIKFGGTVKKKEHSVYGAFYKDPSEMKKPTMITFD</sequence>
<dbReference type="CDD" id="cd18787">
    <property type="entry name" value="SF2_C_DEAD"/>
    <property type="match status" value="1"/>
</dbReference>
<dbReference type="InterPro" id="IPR044742">
    <property type="entry name" value="DEAD/DEAH_RhlB"/>
</dbReference>
<dbReference type="InterPro" id="IPR011545">
    <property type="entry name" value="DEAD/DEAH_box_helicase_dom"/>
</dbReference>
<dbReference type="CDD" id="cd00268">
    <property type="entry name" value="DEADc"/>
    <property type="match status" value="1"/>
</dbReference>
<feature type="compositionally biased region" description="Basic residues" evidence="14">
    <location>
        <begin position="78"/>
        <end position="87"/>
    </location>
</feature>
<evidence type="ECO:0000256" key="10">
    <source>
        <dbReference type="ARBA" id="ARBA00023242"/>
    </source>
</evidence>
<dbReference type="GO" id="GO:0016787">
    <property type="term" value="F:hydrolase activity"/>
    <property type="evidence" value="ECO:0007669"/>
    <property type="project" value="UniProtKB-KW"/>
</dbReference>
<evidence type="ECO:0000256" key="9">
    <source>
        <dbReference type="ARBA" id="ARBA00022840"/>
    </source>
</evidence>
<evidence type="ECO:0000256" key="8">
    <source>
        <dbReference type="ARBA" id="ARBA00022806"/>
    </source>
</evidence>
<dbReference type="OrthoDB" id="196131at2759"/>
<comment type="function">
    <text evidence="11">ATP-dependent RNA helicase required for 60S ribosomal subunit synthesis. Involved in efficient pre-rRNA processing, predominantly at site A3, which is necessary for the normal formation of 25S and 5.8S rRNAs.</text>
</comment>
<dbReference type="GO" id="GO:0003724">
    <property type="term" value="F:RNA helicase activity"/>
    <property type="evidence" value="ECO:0007669"/>
    <property type="project" value="UniProtKB-EC"/>
</dbReference>
<dbReference type="GO" id="GO:0003676">
    <property type="term" value="F:nucleic acid binding"/>
    <property type="evidence" value="ECO:0007669"/>
    <property type="project" value="InterPro"/>
</dbReference>
<organism evidence="17 18">
    <name type="scientific">Piedraia hortae CBS 480.64</name>
    <dbReference type="NCBI Taxonomy" id="1314780"/>
    <lineage>
        <taxon>Eukaryota</taxon>
        <taxon>Fungi</taxon>
        <taxon>Dikarya</taxon>
        <taxon>Ascomycota</taxon>
        <taxon>Pezizomycotina</taxon>
        <taxon>Dothideomycetes</taxon>
        <taxon>Dothideomycetidae</taxon>
        <taxon>Capnodiales</taxon>
        <taxon>Piedraiaceae</taxon>
        <taxon>Piedraia</taxon>
    </lineage>
</organism>
<evidence type="ECO:0000256" key="5">
    <source>
        <dbReference type="ARBA" id="ARBA00022552"/>
    </source>
</evidence>
<keyword evidence="7 13" id="KW-0378">Hydrolase</keyword>
<comment type="similarity">
    <text evidence="2">Belongs to the DEAD box helicase family. DDX5/DBP2 subfamily.</text>
</comment>
<dbReference type="PANTHER" id="PTHR47958">
    <property type="entry name" value="ATP-DEPENDENT RNA HELICASE DBP3"/>
    <property type="match status" value="1"/>
</dbReference>
<dbReference type="SMART" id="SM00490">
    <property type="entry name" value="HELICc"/>
    <property type="match status" value="1"/>
</dbReference>
<evidence type="ECO:0000256" key="3">
    <source>
        <dbReference type="ARBA" id="ARBA00012552"/>
    </source>
</evidence>
<dbReference type="GO" id="GO:0005524">
    <property type="term" value="F:ATP binding"/>
    <property type="evidence" value="ECO:0007669"/>
    <property type="project" value="UniProtKB-KW"/>
</dbReference>
<dbReference type="Proteomes" id="UP000799421">
    <property type="component" value="Unassembled WGS sequence"/>
</dbReference>
<dbReference type="EMBL" id="MU005992">
    <property type="protein sequence ID" value="KAF2859490.1"/>
    <property type="molecule type" value="Genomic_DNA"/>
</dbReference>
<keyword evidence="8 13" id="KW-0347">Helicase</keyword>
<keyword evidence="9 13" id="KW-0067">ATP-binding</keyword>
<dbReference type="SMART" id="SM00487">
    <property type="entry name" value="DEXDc"/>
    <property type="match status" value="1"/>
</dbReference>
<dbReference type="Pfam" id="PF00271">
    <property type="entry name" value="Helicase_C"/>
    <property type="match status" value="1"/>
</dbReference>
<name>A0A6A7BW97_9PEZI</name>
<feature type="compositionally biased region" description="Basic and acidic residues" evidence="14">
    <location>
        <begin position="1"/>
        <end position="20"/>
    </location>
</feature>
<dbReference type="PROSITE" id="PS51192">
    <property type="entry name" value="HELICASE_ATP_BIND_1"/>
    <property type="match status" value="1"/>
</dbReference>
<evidence type="ECO:0000259" key="16">
    <source>
        <dbReference type="PROSITE" id="PS51194"/>
    </source>
</evidence>
<accession>A0A6A7BW97</accession>
<feature type="domain" description="Helicase C-terminal" evidence="16">
    <location>
        <begin position="375"/>
        <end position="520"/>
    </location>
</feature>
<keyword evidence="10" id="KW-0539">Nucleus</keyword>